<dbReference type="Gene3D" id="3.40.50.10350">
    <property type="entry name" value="Glycerate kinase, domain 1"/>
    <property type="match status" value="1"/>
</dbReference>
<dbReference type="AlphaFoldDB" id="A0A1G6YBS2"/>
<dbReference type="GO" id="GO:0031388">
    <property type="term" value="P:organic acid phosphorylation"/>
    <property type="evidence" value="ECO:0007669"/>
    <property type="project" value="UniProtKB-UniRule"/>
</dbReference>
<dbReference type="Gene3D" id="3.90.1510.10">
    <property type="entry name" value="Glycerate kinase, domain 2"/>
    <property type="match status" value="1"/>
</dbReference>
<evidence type="ECO:0000313" key="5">
    <source>
        <dbReference type="EMBL" id="SDD87772.1"/>
    </source>
</evidence>
<keyword evidence="6" id="KW-1185">Reference proteome</keyword>
<keyword evidence="2 4" id="KW-0808">Transferase</keyword>
<dbReference type="InterPro" id="IPR004381">
    <property type="entry name" value="Glycerate_kinase"/>
</dbReference>
<comment type="similarity">
    <text evidence="1 4">Belongs to the glycerate kinase type-1 family.</text>
</comment>
<evidence type="ECO:0000256" key="1">
    <source>
        <dbReference type="ARBA" id="ARBA00006284"/>
    </source>
</evidence>
<evidence type="ECO:0000256" key="2">
    <source>
        <dbReference type="ARBA" id="ARBA00022679"/>
    </source>
</evidence>
<dbReference type="InterPro" id="IPR018193">
    <property type="entry name" value="Glyc_kinase_flavodox-like_fold"/>
</dbReference>
<dbReference type="InterPro" id="IPR036129">
    <property type="entry name" value="Glycerate_kinase_sf"/>
</dbReference>
<dbReference type="PANTHER" id="PTHR21599">
    <property type="entry name" value="GLYCERATE KINASE"/>
    <property type="match status" value="1"/>
</dbReference>
<keyword evidence="3 4" id="KW-0418">Kinase</keyword>
<dbReference type="OrthoDB" id="9774290at2"/>
<accession>A0A1G6YBS2</accession>
<dbReference type="GO" id="GO:0008887">
    <property type="term" value="F:glycerate kinase activity"/>
    <property type="evidence" value="ECO:0007669"/>
    <property type="project" value="UniProtKB-UniRule"/>
</dbReference>
<evidence type="ECO:0000256" key="3">
    <source>
        <dbReference type="ARBA" id="ARBA00022777"/>
    </source>
</evidence>
<evidence type="ECO:0000256" key="4">
    <source>
        <dbReference type="PIRNR" id="PIRNR006078"/>
    </source>
</evidence>
<dbReference type="EMBL" id="FNAO01000002">
    <property type="protein sequence ID" value="SDD87772.1"/>
    <property type="molecule type" value="Genomic_DNA"/>
</dbReference>
<dbReference type="Pfam" id="PF02595">
    <property type="entry name" value="Gly_kinase"/>
    <property type="match status" value="1"/>
</dbReference>
<gene>
    <name evidence="5" type="ORF">SAMN05421636_102191</name>
</gene>
<evidence type="ECO:0000313" key="6">
    <source>
        <dbReference type="Proteomes" id="UP000199109"/>
    </source>
</evidence>
<dbReference type="SUPFAM" id="SSF110738">
    <property type="entry name" value="Glycerate kinase I"/>
    <property type="match status" value="1"/>
</dbReference>
<protein>
    <submittedName>
        <fullName evidence="5">Glycerate kinase</fullName>
    </submittedName>
</protein>
<dbReference type="PIRSF" id="PIRSF006078">
    <property type="entry name" value="GlxK"/>
    <property type="match status" value="1"/>
</dbReference>
<dbReference type="STRING" id="641691.SAMN05421636_102191"/>
<dbReference type="Proteomes" id="UP000199109">
    <property type="component" value="Unassembled WGS sequence"/>
</dbReference>
<dbReference type="PANTHER" id="PTHR21599:SF0">
    <property type="entry name" value="GLYCERATE KINASE"/>
    <property type="match status" value="1"/>
</dbReference>
<dbReference type="RefSeq" id="WP_091866478.1">
    <property type="nucleotide sequence ID" value="NZ_FNAO01000002.1"/>
</dbReference>
<organism evidence="5 6">
    <name type="scientific">Pricia antarctica</name>
    <dbReference type="NCBI Taxonomy" id="641691"/>
    <lineage>
        <taxon>Bacteria</taxon>
        <taxon>Pseudomonadati</taxon>
        <taxon>Bacteroidota</taxon>
        <taxon>Flavobacteriia</taxon>
        <taxon>Flavobacteriales</taxon>
        <taxon>Flavobacteriaceae</taxon>
        <taxon>Pricia</taxon>
    </lineage>
</organism>
<sequence length="378" mass="39631">MNVVIAPDSFKECLSAKEVALNMALGVAEIMPEAEIVQIPISDGGEGMLEALVNGSQGRFVSVKVKDPLLRDIEAQYGILDDQKTAVIELAKASGLDLLAEKEKDPLSTSTFGTGQLIKDALDKGCTKLIIGIGGSATNDAGTGMISALGARFLNAKGEILKQGGGSLGELERIDISDLDKRLADCEVLVACDVSNPLTGETGASFVYGGQKGGSHETLQLLDKNLTHYAAILKKDLNIAIDTVPGSGAAGGTGAALMAFMGGKLTEGIGLVLDTLNMDEYLKKADVVITGEGKIDQQTLYGKTIAGIAKMAKRHNVPVIVITGKIGDAIGGIYENGVTAVFSIVDQPMELEHAITDAPRLIQNCTKAVFQTIQRFKK</sequence>
<reference evidence="5 6" key="1">
    <citation type="submission" date="2016-10" db="EMBL/GenBank/DDBJ databases">
        <authorList>
            <person name="de Groot N.N."/>
        </authorList>
    </citation>
    <scope>NUCLEOTIDE SEQUENCE [LARGE SCALE GENOMIC DNA]</scope>
    <source>
        <strain evidence="5 6">DSM 23421</strain>
    </source>
</reference>
<dbReference type="NCBIfam" id="TIGR00045">
    <property type="entry name" value="glycerate kinase"/>
    <property type="match status" value="1"/>
</dbReference>
<dbReference type="InterPro" id="IPR018197">
    <property type="entry name" value="Glycerate_kinase_RE-like"/>
</dbReference>
<proteinExistence type="inferred from homology"/>
<name>A0A1G6YBS2_9FLAO</name>